<name>A0A9Q9D8Q7_ENSAD</name>
<protein>
    <submittedName>
        <fullName evidence="1">Uncharacterized protein</fullName>
    </submittedName>
</protein>
<proteinExistence type="predicted"/>
<dbReference type="Proteomes" id="UP001055460">
    <property type="component" value="Chromosome"/>
</dbReference>
<gene>
    <name evidence="1" type="ORF">NE863_16385</name>
</gene>
<reference evidence="1" key="1">
    <citation type="submission" date="2022-06" db="EMBL/GenBank/DDBJ databases">
        <title>Physiological and biochemical characterization and genomic elucidation of a strain of the genus Ensifer adhaerens M8 that combines arsenic oxidation and chromium reduction.</title>
        <authorList>
            <person name="Li X."/>
            <person name="Yu c."/>
        </authorList>
    </citation>
    <scope>NUCLEOTIDE SEQUENCE</scope>
    <source>
        <strain evidence="1">M8</strain>
    </source>
</reference>
<dbReference type="RefSeq" id="WP_252160424.1">
    <property type="nucleotide sequence ID" value="NZ_CP098807.1"/>
</dbReference>
<evidence type="ECO:0000313" key="1">
    <source>
        <dbReference type="EMBL" id="USJ22853.1"/>
    </source>
</evidence>
<dbReference type="EMBL" id="CP098807">
    <property type="protein sequence ID" value="USJ22853.1"/>
    <property type="molecule type" value="Genomic_DNA"/>
</dbReference>
<organism evidence="1 2">
    <name type="scientific">Ensifer adhaerens</name>
    <name type="common">Sinorhizobium morelense</name>
    <dbReference type="NCBI Taxonomy" id="106592"/>
    <lineage>
        <taxon>Bacteria</taxon>
        <taxon>Pseudomonadati</taxon>
        <taxon>Pseudomonadota</taxon>
        <taxon>Alphaproteobacteria</taxon>
        <taxon>Hyphomicrobiales</taxon>
        <taxon>Rhizobiaceae</taxon>
        <taxon>Sinorhizobium/Ensifer group</taxon>
        <taxon>Ensifer</taxon>
    </lineage>
</organism>
<accession>A0A9Q9D8Q7</accession>
<sequence>MILFRAIHATKVLALAGLVIATSYIPMEARDRGGLSGVQTRTRHVRMNADHGYPRHDFDRRGYRNDWDRHRGPRRDWASNGGPLEVNTRTRHVRLPRYRPYPGAYAGRPEHRGGWVRDGAGRDYWTSDARRHDGRPGISDVPPQVSTRTRHVRLPQYRAYPERWGNGGGWGSDQAGREIWTSSNQGRDYRPSYYGGDEYPDIIPGIGTYVGGISAYVDVGNGIYFSQEGDYGYADEADIAPPPEAKRGKIINVTPQTMNGSCTYEHGVCVIRR</sequence>
<evidence type="ECO:0000313" key="2">
    <source>
        <dbReference type="Proteomes" id="UP001055460"/>
    </source>
</evidence>
<dbReference type="AlphaFoldDB" id="A0A9Q9D8Q7"/>